<sequence>MTLKKMLKTDADSTITATTYFDGQEVDIKLSELVLLNAEEADKSESLAFDNIKASSFFELHDGSLAAYKGAFGEYVPVILPATIIPMFHPEYTGEVIRFLLQAISSEVYLRHDCEEYLDVEFQVDLHASEDEAELTTLDLTLTYAYLEKNWYMIASYNDGTGGEFDITLLFDSGCKVDLDNTRFNTVINKKLIEKHLIGNSTLFNLVATANSITHETNNQNKGQQ</sequence>
<organism evidence="1 2">
    <name type="scientific">Vibrio vulnificus</name>
    <dbReference type="NCBI Taxonomy" id="672"/>
    <lineage>
        <taxon>Bacteria</taxon>
        <taxon>Pseudomonadati</taxon>
        <taxon>Pseudomonadota</taxon>
        <taxon>Gammaproteobacteria</taxon>
        <taxon>Vibrionales</taxon>
        <taxon>Vibrionaceae</taxon>
        <taxon>Vibrio</taxon>
    </lineage>
</organism>
<reference evidence="1" key="1">
    <citation type="journal article" date="2018" name="Genome Biol.">
        <title>SKESA: strategic k-mer extension for scrupulous assemblies.</title>
        <authorList>
            <person name="Souvorov A."/>
            <person name="Agarwala R."/>
            <person name="Lipman D.J."/>
        </authorList>
    </citation>
    <scope>NUCLEOTIDE SEQUENCE</scope>
    <source>
        <strain evidence="1">BCW_3452</strain>
    </source>
</reference>
<proteinExistence type="predicted"/>
<name>A0A8H9K561_VIBVL</name>
<accession>A0A8H9K561</accession>
<comment type="caution">
    <text evidence="1">The sequence shown here is derived from an EMBL/GenBank/DDBJ whole genome shotgun (WGS) entry which is preliminary data.</text>
</comment>
<dbReference type="AlphaFoldDB" id="A0A8H9K561"/>
<dbReference type="EMBL" id="DACRBY010000001">
    <property type="protein sequence ID" value="HAS8538225.1"/>
    <property type="molecule type" value="Genomic_DNA"/>
</dbReference>
<evidence type="ECO:0000313" key="2">
    <source>
        <dbReference type="Proteomes" id="UP000863257"/>
    </source>
</evidence>
<evidence type="ECO:0000313" key="1">
    <source>
        <dbReference type="EMBL" id="HAS8538225.1"/>
    </source>
</evidence>
<dbReference type="Proteomes" id="UP000863257">
    <property type="component" value="Unassembled WGS sequence"/>
</dbReference>
<reference evidence="1" key="2">
    <citation type="submission" date="2019-01" db="EMBL/GenBank/DDBJ databases">
        <authorList>
            <consortium name="NCBI Pathogen Detection Project"/>
        </authorList>
    </citation>
    <scope>NUCLEOTIDE SEQUENCE</scope>
    <source>
        <strain evidence="1">BCW_3452</strain>
    </source>
</reference>
<gene>
    <name evidence="1" type="ORF">I7730_00230</name>
</gene>
<protein>
    <submittedName>
        <fullName evidence="1">Uncharacterized protein</fullName>
    </submittedName>
</protein>